<dbReference type="InterPro" id="IPR032675">
    <property type="entry name" value="LRR_dom_sf"/>
</dbReference>
<accession>A0ABD6E2V0</accession>
<feature type="compositionally biased region" description="Low complexity" evidence="3">
    <location>
        <begin position="920"/>
        <end position="930"/>
    </location>
</feature>
<dbReference type="SMART" id="SM00369">
    <property type="entry name" value="LRR_TYP"/>
    <property type="match status" value="14"/>
</dbReference>
<feature type="signal peptide" evidence="5">
    <location>
        <begin position="1"/>
        <end position="28"/>
    </location>
</feature>
<evidence type="ECO:0000256" key="2">
    <source>
        <dbReference type="ARBA" id="ARBA00022737"/>
    </source>
</evidence>
<feature type="chain" id="PRO_5044815574" evidence="5">
    <location>
        <begin position="29"/>
        <end position="954"/>
    </location>
</feature>
<evidence type="ECO:0000313" key="6">
    <source>
        <dbReference type="EMBL" id="MFH4974123.1"/>
    </source>
</evidence>
<dbReference type="InterPro" id="IPR001611">
    <property type="entry name" value="Leu-rich_rpt"/>
</dbReference>
<reference evidence="6 7" key="1">
    <citation type="submission" date="2024-08" db="EMBL/GenBank/DDBJ databases">
        <title>Gnathostoma spinigerum genome.</title>
        <authorList>
            <person name="Gonzalez-Bertolin B."/>
            <person name="Monzon S."/>
            <person name="Zaballos A."/>
            <person name="Jimenez P."/>
            <person name="Dekumyoy P."/>
            <person name="Varona S."/>
            <person name="Cuesta I."/>
            <person name="Sumanam S."/>
            <person name="Adisakwattana P."/>
            <person name="Gasser R.B."/>
            <person name="Hernandez-Gonzalez A."/>
            <person name="Young N.D."/>
            <person name="Perteguer M.J."/>
        </authorList>
    </citation>
    <scope>NUCLEOTIDE SEQUENCE [LARGE SCALE GENOMIC DNA]</scope>
    <source>
        <strain evidence="6">AL3</strain>
        <tissue evidence="6">Liver</tissue>
    </source>
</reference>
<dbReference type="SMART" id="SM00365">
    <property type="entry name" value="LRR_SD22"/>
    <property type="match status" value="5"/>
</dbReference>
<keyword evidence="4" id="KW-0472">Membrane</keyword>
<feature type="transmembrane region" description="Helical" evidence="4">
    <location>
        <begin position="867"/>
        <end position="891"/>
    </location>
</feature>
<dbReference type="PANTHER" id="PTHR24366">
    <property type="entry name" value="IG(IMMUNOGLOBULIN) AND LRR(LEUCINE RICH REPEAT) DOMAINS"/>
    <property type="match status" value="1"/>
</dbReference>
<dbReference type="AlphaFoldDB" id="A0ABD6E2V0"/>
<keyword evidence="5" id="KW-0732">Signal</keyword>
<keyword evidence="4" id="KW-0812">Transmembrane</keyword>
<dbReference type="SUPFAM" id="SSF52058">
    <property type="entry name" value="L domain-like"/>
    <property type="match status" value="2"/>
</dbReference>
<feature type="compositionally biased region" description="Polar residues" evidence="3">
    <location>
        <begin position="931"/>
        <end position="954"/>
    </location>
</feature>
<dbReference type="Gene3D" id="3.80.10.10">
    <property type="entry name" value="Ribonuclease Inhibitor"/>
    <property type="match status" value="2"/>
</dbReference>
<dbReference type="PROSITE" id="PS51450">
    <property type="entry name" value="LRR"/>
    <property type="match status" value="7"/>
</dbReference>
<sequence length="954" mass="107462">MDLIDMISSSYAVLLYFLLHNIVGRCSAICPPPLTNITCECEHFDGHILVDCYSVDIEHTIKGLHKLRVDRLRISRSPTPVLKQLPNGSIRSLHLVECKIEEIEENAFKGLADSLEEIVLSDNLLKTMPHFNALRKLRSINLNNNKLTDIDEGALAGIINLQQLRLERNNICALSRNALNETKSRLELLDLSDNCFTQIPAQNIRNSHRLMYLDLSNNKIQQVTNFEFMNLPMLKELRLNDNAISKITSMAFMNVPQLQYLYVRHNHLRTIESERLFQVFQKLEILDLSDNELQKVPTFKELSNIRQIRLDNNIIERIDTLTFSANKKLQLISLKNNRISVISRNSFDSLDELVVLLLANNSIRTLERGMLDGMRNLQQLNLRNNSIGELNSDTFTSVPQLTAIDLAHNKLRTIARGTFLPHKKLFWLDLSYNHIAKMEKDAFVEKIGNILLHGNSLVCDNDIDWLVEYLVLHQVRTFLPHQPDIVCTAPPKFAGVRLKELMIRKTNETLSRAIKGSNQLIGSLSGDANTANLLETFMPSVNRRSDPLSNLPILNAFTDAIPQLRDIPGLGGSSYRQVNEKSEPGEPNKADLNRAIEKFSQPIVRMATGAQPNVEDIAQMMKSIPEMLINVPGLGEIDITKLPPSVIEHVMRGGQIPGVPRELLDRTVKNFMQKMHAAAVAAKNGELTPNTKRYLPSLDRLPKDMMTTVMQGDSLPYLTKAQTNDILEYYTSNLPLPSQVTAVDNMSNDIVENIPLSPQIMKILKILPPGYDLNKIPNEVITAVSRGEMPNLTRLPADLQQHILANSQKFLSAFALGPNITVEDILKNLPKFERPEVSTFSPYDINHVNSDVMAEEEKKEQIRQVQFMTAIILGLVGAVSLAVLSLLCIYMKRKHINLVEMEVDEDALFENSLQLPPPKASSSPKISNSIGNQSSRHVTFTTCPEPSHTSHNNV</sequence>
<evidence type="ECO:0000256" key="5">
    <source>
        <dbReference type="SAM" id="SignalP"/>
    </source>
</evidence>
<dbReference type="FunFam" id="3.80.10.10:FF:001164">
    <property type="entry name" value="GH01279p"/>
    <property type="match status" value="1"/>
</dbReference>
<keyword evidence="4" id="KW-1133">Transmembrane helix</keyword>
<evidence type="ECO:0000313" key="7">
    <source>
        <dbReference type="Proteomes" id="UP001608902"/>
    </source>
</evidence>
<evidence type="ECO:0000256" key="4">
    <source>
        <dbReference type="SAM" id="Phobius"/>
    </source>
</evidence>
<dbReference type="Pfam" id="PF13855">
    <property type="entry name" value="LRR_8"/>
    <property type="match status" value="4"/>
</dbReference>
<protein>
    <submittedName>
        <fullName evidence="6">Uncharacterized protein</fullName>
    </submittedName>
</protein>
<proteinExistence type="predicted"/>
<keyword evidence="1" id="KW-0433">Leucine-rich repeat</keyword>
<organism evidence="6 7">
    <name type="scientific">Gnathostoma spinigerum</name>
    <dbReference type="NCBI Taxonomy" id="75299"/>
    <lineage>
        <taxon>Eukaryota</taxon>
        <taxon>Metazoa</taxon>
        <taxon>Ecdysozoa</taxon>
        <taxon>Nematoda</taxon>
        <taxon>Chromadorea</taxon>
        <taxon>Rhabditida</taxon>
        <taxon>Spirurina</taxon>
        <taxon>Gnathostomatomorpha</taxon>
        <taxon>Gnathostomatoidea</taxon>
        <taxon>Gnathostomatidae</taxon>
        <taxon>Gnathostoma</taxon>
    </lineage>
</organism>
<gene>
    <name evidence="6" type="ORF">AB6A40_000832</name>
</gene>
<keyword evidence="2" id="KW-0677">Repeat</keyword>
<dbReference type="EMBL" id="JBGFUD010000263">
    <property type="protein sequence ID" value="MFH4974123.1"/>
    <property type="molecule type" value="Genomic_DNA"/>
</dbReference>
<dbReference type="PANTHER" id="PTHR24366:SF170">
    <property type="entry name" value="RE50361P"/>
    <property type="match status" value="1"/>
</dbReference>
<evidence type="ECO:0000256" key="1">
    <source>
        <dbReference type="ARBA" id="ARBA00022614"/>
    </source>
</evidence>
<dbReference type="Proteomes" id="UP001608902">
    <property type="component" value="Unassembled WGS sequence"/>
</dbReference>
<name>A0ABD6E2V0_9BILA</name>
<evidence type="ECO:0000256" key="3">
    <source>
        <dbReference type="SAM" id="MobiDB-lite"/>
    </source>
</evidence>
<feature type="region of interest" description="Disordered" evidence="3">
    <location>
        <begin position="914"/>
        <end position="954"/>
    </location>
</feature>
<dbReference type="InterPro" id="IPR003591">
    <property type="entry name" value="Leu-rich_rpt_typical-subtyp"/>
</dbReference>
<comment type="caution">
    <text evidence="6">The sequence shown here is derived from an EMBL/GenBank/DDBJ whole genome shotgun (WGS) entry which is preliminary data.</text>
</comment>
<keyword evidence="7" id="KW-1185">Reference proteome</keyword>